<dbReference type="AlphaFoldDB" id="A0AAV5BKC9"/>
<sequence>MYSCEQEQNTSYLRPCAAGRSLQQLSAHHQRGQADPVVHVQVQQPQQPRRAAGKKKPGARPPSRRSSTTVVATDVANFRAMVQELTGFPPAAIFRPLPRRVHAAVSNPAFALPASGFGHQFQGDARGQGLETTMNTSVSSLGRDAPAVQPVGAPPPGVFDGLSDIGSPVFDSWADLSIE</sequence>
<protein>
    <recommendedName>
        <fullName evidence="2">VQ domain-containing protein</fullName>
    </recommendedName>
</protein>
<dbReference type="InterPro" id="IPR039609">
    <property type="entry name" value="VQ_15/22"/>
</dbReference>
<evidence type="ECO:0000259" key="2">
    <source>
        <dbReference type="Pfam" id="PF05678"/>
    </source>
</evidence>
<feature type="region of interest" description="Disordered" evidence="1">
    <location>
        <begin position="22"/>
        <end position="70"/>
    </location>
</feature>
<evidence type="ECO:0000313" key="3">
    <source>
        <dbReference type="EMBL" id="GJM86879.1"/>
    </source>
</evidence>
<dbReference type="Pfam" id="PF05678">
    <property type="entry name" value="VQ"/>
    <property type="match status" value="1"/>
</dbReference>
<keyword evidence="4" id="KW-1185">Reference proteome</keyword>
<gene>
    <name evidence="3" type="primary">ga02778</name>
    <name evidence="3" type="ORF">PR202_ga02778</name>
</gene>
<proteinExistence type="predicted"/>
<name>A0AAV5BKC9_ELECO</name>
<dbReference type="EMBL" id="BQKI01000001">
    <property type="protein sequence ID" value="GJM86879.1"/>
    <property type="molecule type" value="Genomic_DNA"/>
</dbReference>
<dbReference type="InterPro" id="IPR008889">
    <property type="entry name" value="VQ"/>
</dbReference>
<evidence type="ECO:0000313" key="4">
    <source>
        <dbReference type="Proteomes" id="UP001054889"/>
    </source>
</evidence>
<dbReference type="Proteomes" id="UP001054889">
    <property type="component" value="Unassembled WGS sequence"/>
</dbReference>
<feature type="compositionally biased region" description="Low complexity" evidence="1">
    <location>
        <begin position="36"/>
        <end position="48"/>
    </location>
</feature>
<accession>A0AAV5BKC9</accession>
<dbReference type="PANTHER" id="PTHR33179">
    <property type="entry name" value="VQ MOTIF-CONTAINING PROTEIN"/>
    <property type="match status" value="1"/>
</dbReference>
<comment type="caution">
    <text evidence="3">The sequence shown here is derived from an EMBL/GenBank/DDBJ whole genome shotgun (WGS) entry which is preliminary data.</text>
</comment>
<reference evidence="3" key="1">
    <citation type="journal article" date="2018" name="DNA Res.">
        <title>Multiple hybrid de novo genome assembly of finger millet, an orphan allotetraploid crop.</title>
        <authorList>
            <person name="Hatakeyama M."/>
            <person name="Aluri S."/>
            <person name="Balachadran M.T."/>
            <person name="Sivarajan S.R."/>
            <person name="Patrignani A."/>
            <person name="Gruter S."/>
            <person name="Poveda L."/>
            <person name="Shimizu-Inatsugi R."/>
            <person name="Baeten J."/>
            <person name="Francoijs K.J."/>
            <person name="Nataraja K.N."/>
            <person name="Reddy Y.A.N."/>
            <person name="Phadnis S."/>
            <person name="Ravikumar R.L."/>
            <person name="Schlapbach R."/>
            <person name="Sreeman S.M."/>
            <person name="Shimizu K.K."/>
        </authorList>
    </citation>
    <scope>NUCLEOTIDE SEQUENCE</scope>
</reference>
<dbReference type="PANTHER" id="PTHR33179:SF10">
    <property type="entry name" value="OS02G0753700 PROTEIN"/>
    <property type="match status" value="1"/>
</dbReference>
<evidence type="ECO:0000256" key="1">
    <source>
        <dbReference type="SAM" id="MobiDB-lite"/>
    </source>
</evidence>
<reference evidence="3" key="2">
    <citation type="submission" date="2021-12" db="EMBL/GenBank/DDBJ databases">
        <title>Resequencing data analysis of finger millet.</title>
        <authorList>
            <person name="Hatakeyama M."/>
            <person name="Aluri S."/>
            <person name="Balachadran M.T."/>
            <person name="Sivarajan S.R."/>
            <person name="Poveda L."/>
            <person name="Shimizu-Inatsugi R."/>
            <person name="Schlapbach R."/>
            <person name="Sreeman S.M."/>
            <person name="Shimizu K.K."/>
        </authorList>
    </citation>
    <scope>NUCLEOTIDE SEQUENCE</scope>
</reference>
<organism evidence="3 4">
    <name type="scientific">Eleusine coracana subsp. coracana</name>
    <dbReference type="NCBI Taxonomy" id="191504"/>
    <lineage>
        <taxon>Eukaryota</taxon>
        <taxon>Viridiplantae</taxon>
        <taxon>Streptophyta</taxon>
        <taxon>Embryophyta</taxon>
        <taxon>Tracheophyta</taxon>
        <taxon>Spermatophyta</taxon>
        <taxon>Magnoliopsida</taxon>
        <taxon>Liliopsida</taxon>
        <taxon>Poales</taxon>
        <taxon>Poaceae</taxon>
        <taxon>PACMAD clade</taxon>
        <taxon>Chloridoideae</taxon>
        <taxon>Cynodonteae</taxon>
        <taxon>Eleusininae</taxon>
        <taxon>Eleusine</taxon>
    </lineage>
</organism>
<feature type="domain" description="VQ" evidence="2">
    <location>
        <begin position="65"/>
        <end position="91"/>
    </location>
</feature>